<evidence type="ECO:0000313" key="11">
    <source>
        <dbReference type="EMBL" id="CUR32540.1"/>
    </source>
</evidence>
<feature type="domain" description="Cas12f1-like TNB" evidence="6">
    <location>
        <begin position="308"/>
        <end position="370"/>
    </location>
</feature>
<dbReference type="InterPro" id="IPR001959">
    <property type="entry name" value="Transposase"/>
</dbReference>
<dbReference type="EMBL" id="CZDF01000171">
    <property type="protein sequence ID" value="CUR34085.1"/>
    <property type="molecule type" value="Genomic_DNA"/>
</dbReference>
<dbReference type="EMBL" id="CZDF01000174">
    <property type="protein sequence ID" value="CUR35602.1"/>
    <property type="molecule type" value="Genomic_DNA"/>
</dbReference>
<dbReference type="EMBL" id="CZDF01000156">
    <property type="protein sequence ID" value="CUR33126.1"/>
    <property type="molecule type" value="Genomic_DNA"/>
</dbReference>
<dbReference type="EMBL" id="CZDF01000172">
    <property type="protein sequence ID" value="CUR34746.1"/>
    <property type="molecule type" value="Genomic_DNA"/>
</dbReference>
<dbReference type="GO" id="GO:0032196">
    <property type="term" value="P:transposition"/>
    <property type="evidence" value="ECO:0007669"/>
    <property type="project" value="UniProtKB-KW"/>
</dbReference>
<dbReference type="Pfam" id="PF01385">
    <property type="entry name" value="OrfB_IS605"/>
    <property type="match status" value="1"/>
</dbReference>
<dbReference type="EMBL" id="CZDF01000132">
    <property type="protein sequence ID" value="CUR31837.1"/>
    <property type="molecule type" value="Genomic_DNA"/>
</dbReference>
<dbReference type="EMBL" id="CZDF01000174">
    <property type="protein sequence ID" value="CUR35634.1"/>
    <property type="molecule type" value="Genomic_DNA"/>
</dbReference>
<dbReference type="STRING" id="671072.PL9214291430"/>
<dbReference type="EMBL" id="CZDF01000154">
    <property type="protein sequence ID" value="CUR32540.1"/>
    <property type="molecule type" value="Genomic_DNA"/>
</dbReference>
<keyword evidence="3" id="KW-0238">DNA-binding</keyword>
<evidence type="ECO:0000259" key="5">
    <source>
        <dbReference type="Pfam" id="PF01385"/>
    </source>
</evidence>
<evidence type="ECO:0000256" key="2">
    <source>
        <dbReference type="ARBA" id="ARBA00022578"/>
    </source>
</evidence>
<evidence type="ECO:0000259" key="6">
    <source>
        <dbReference type="Pfam" id="PF07282"/>
    </source>
</evidence>
<dbReference type="EMBL" id="CZDF01000158">
    <property type="protein sequence ID" value="CUR33716.1"/>
    <property type="molecule type" value="Genomic_DNA"/>
</dbReference>
<dbReference type="EMBL" id="CZDF01000154">
    <property type="protein sequence ID" value="CUR32474.1"/>
    <property type="molecule type" value="Genomic_DNA"/>
</dbReference>
<evidence type="ECO:0000256" key="1">
    <source>
        <dbReference type="ARBA" id="ARBA00008761"/>
    </source>
</evidence>
<evidence type="ECO:0000313" key="22">
    <source>
        <dbReference type="EMBL" id="CUR36057.1"/>
    </source>
</evidence>
<dbReference type="AlphaFoldDB" id="A0A1J1LN72"/>
<evidence type="ECO:0000313" key="7">
    <source>
        <dbReference type="EMBL" id="CUR30368.1"/>
    </source>
</evidence>
<dbReference type="EMBL" id="CZDF01000172">
    <property type="protein sequence ID" value="CUR34710.1"/>
    <property type="molecule type" value="Genomic_DNA"/>
</dbReference>
<dbReference type="EMBL" id="CZDF01000188">
    <property type="protein sequence ID" value="CUR36057.1"/>
    <property type="molecule type" value="Genomic_DNA"/>
</dbReference>
<sequence>MCFFFYIDFLSLSIHTIHQPYVIMDDMTKITRTIKLKFVDLNRCKAQVFEQMTAENTRVANKLLSLPIKERRKMTTAKIMSELKSALVNQVIRHTTSPTGRKTKQYKVLPVEVNNQNWKLTLKGNTYSISFPTLKGEKRIPIEVASPHWQPVLDGLLEGTIQGGSFKLIKHRNKWYAYLSITEDVPEVKTEKRLGCDRGQNNLAVVAPKQGFGKFFNGQSVKHRRRYFQQRRKQLQEAKKFRALKKWDKKERRWMDAINHTISRRIVRFAEYHNADVVIEDLEGCRSTMKQSQKSRSDSGESRHNWSYYSLEQKLNYKLALKGLKLIKRPAPYTSKSCSTCGFIGKRNRHDFNCPNGHYHNSDLNAAKNLAQWDGFSCQLDLQRDASVMDSSGLTDGVLGTPLNSVNTVKQEYIQLSLLDWTRYENPTPLA</sequence>
<evidence type="ECO:0000313" key="24">
    <source>
        <dbReference type="Proteomes" id="UP000184315"/>
    </source>
</evidence>
<name>A0A1J1LN72_9CYAN</name>
<evidence type="ECO:0000313" key="12">
    <source>
        <dbReference type="EMBL" id="CUR32834.1"/>
    </source>
</evidence>
<feature type="domain" description="Probable transposase IS891/IS1136/IS1341" evidence="5">
    <location>
        <begin position="181"/>
        <end position="267"/>
    </location>
</feature>
<evidence type="ECO:0000256" key="4">
    <source>
        <dbReference type="ARBA" id="ARBA00023172"/>
    </source>
</evidence>
<dbReference type="EMBL" id="CZDF01000118">
    <property type="protein sequence ID" value="CUR30368.1"/>
    <property type="molecule type" value="Genomic_DNA"/>
</dbReference>
<dbReference type="EMBL" id="CZDF01000188">
    <property type="protein sequence ID" value="CUR36145.1"/>
    <property type="molecule type" value="Genomic_DNA"/>
</dbReference>
<evidence type="ECO:0000313" key="10">
    <source>
        <dbReference type="EMBL" id="CUR32474.1"/>
    </source>
</evidence>
<proteinExistence type="inferred from homology"/>
<evidence type="ECO:0000313" key="21">
    <source>
        <dbReference type="EMBL" id="CUR35634.1"/>
    </source>
</evidence>
<dbReference type="NCBIfam" id="NF040570">
    <property type="entry name" value="guided_TnpB"/>
    <property type="match status" value="1"/>
</dbReference>
<dbReference type="EMBL" id="CZDF01000158">
    <property type="protein sequence ID" value="CUR33678.1"/>
    <property type="molecule type" value="Genomic_DNA"/>
</dbReference>
<dbReference type="EMBL" id="CZDF01000172">
    <property type="protein sequence ID" value="CUR34762.1"/>
    <property type="molecule type" value="Genomic_DNA"/>
</dbReference>
<dbReference type="GO" id="GO:0006310">
    <property type="term" value="P:DNA recombination"/>
    <property type="evidence" value="ECO:0007669"/>
    <property type="project" value="UniProtKB-KW"/>
</dbReference>
<dbReference type="Pfam" id="PF07282">
    <property type="entry name" value="Cas12f1-like_TNB"/>
    <property type="match status" value="1"/>
</dbReference>
<protein>
    <submittedName>
        <fullName evidence="14">Transposase</fullName>
    </submittedName>
</protein>
<accession>A0A1J1LN72</accession>
<evidence type="ECO:0000313" key="13">
    <source>
        <dbReference type="EMBL" id="CUR33126.1"/>
    </source>
</evidence>
<evidence type="ECO:0000256" key="3">
    <source>
        <dbReference type="ARBA" id="ARBA00023125"/>
    </source>
</evidence>
<dbReference type="Proteomes" id="UP000184315">
    <property type="component" value="Unassembled WGS sequence"/>
</dbReference>
<dbReference type="GO" id="GO:0003677">
    <property type="term" value="F:DNA binding"/>
    <property type="evidence" value="ECO:0007669"/>
    <property type="project" value="UniProtKB-KW"/>
</dbReference>
<keyword evidence="24" id="KW-1185">Reference proteome</keyword>
<reference evidence="14" key="2">
    <citation type="submission" date="2015-10" db="EMBL/GenBank/DDBJ databases">
        <authorList>
            <person name="Gilbert D.G."/>
        </authorList>
    </citation>
    <scope>NUCLEOTIDE SEQUENCE [LARGE SCALE GENOMIC DNA]</scope>
    <source>
        <strain evidence="14">BBR_PRJEB10993</strain>
    </source>
</reference>
<keyword evidence="4" id="KW-0233">DNA recombination</keyword>
<dbReference type="EMBL" id="CZDF01000148">
    <property type="protein sequence ID" value="CUR32078.1"/>
    <property type="molecule type" value="Genomic_DNA"/>
</dbReference>
<dbReference type="EMBL" id="CZDF01000156">
    <property type="protein sequence ID" value="CUR32834.1"/>
    <property type="molecule type" value="Genomic_DNA"/>
</dbReference>
<evidence type="ECO:0000313" key="8">
    <source>
        <dbReference type="EMBL" id="CUR31837.1"/>
    </source>
</evidence>
<comment type="similarity">
    <text evidence="1">In the C-terminal section; belongs to the transposase 35 family.</text>
</comment>
<evidence type="ECO:0000313" key="19">
    <source>
        <dbReference type="EMBL" id="CUR34762.1"/>
    </source>
</evidence>
<reference evidence="24" key="1">
    <citation type="submission" date="2015-10" db="EMBL/GenBank/DDBJ databases">
        <authorList>
            <person name="Regsiter A."/>
            <person name="william w."/>
        </authorList>
    </citation>
    <scope>NUCLEOTIDE SEQUENCE [LARGE SCALE GENOMIC DNA]</scope>
</reference>
<evidence type="ECO:0000313" key="16">
    <source>
        <dbReference type="EMBL" id="CUR34085.1"/>
    </source>
</evidence>
<evidence type="ECO:0000313" key="23">
    <source>
        <dbReference type="EMBL" id="CUR36145.1"/>
    </source>
</evidence>
<organism evidence="14 24">
    <name type="scientific">Planktothrix tepida PCC 9214</name>
    <dbReference type="NCBI Taxonomy" id="671072"/>
    <lineage>
        <taxon>Bacteria</taxon>
        <taxon>Bacillati</taxon>
        <taxon>Cyanobacteriota</taxon>
        <taxon>Cyanophyceae</taxon>
        <taxon>Oscillatoriophycideae</taxon>
        <taxon>Oscillatoriales</taxon>
        <taxon>Microcoleaceae</taxon>
        <taxon>Planktothrix</taxon>
    </lineage>
</organism>
<dbReference type="NCBIfam" id="TIGR01766">
    <property type="entry name" value="IS200/IS605 family accessory protein TnpB-like domain"/>
    <property type="match status" value="1"/>
</dbReference>
<evidence type="ECO:0000313" key="18">
    <source>
        <dbReference type="EMBL" id="CUR34746.1"/>
    </source>
</evidence>
<dbReference type="InterPro" id="IPR010095">
    <property type="entry name" value="Cas12f1-like_TNB"/>
</dbReference>
<keyword evidence="2" id="KW-0815">Transposition</keyword>
<evidence type="ECO:0000313" key="9">
    <source>
        <dbReference type="EMBL" id="CUR32078.1"/>
    </source>
</evidence>
<gene>
    <name evidence="8" type="ORF">PL9214291430</name>
    <name evidence="9" type="ORF">PL9214430050</name>
    <name evidence="10" type="ORF">PL9214490021</name>
    <name evidence="11" type="ORF">PL9214490087</name>
    <name evidence="12" type="ORF">PL9214500081</name>
    <name evidence="13" type="ORF">PL9214500373</name>
    <name evidence="14" type="ORF">PL9214520217</name>
    <name evidence="15" type="ORF">PL9214520255</name>
    <name evidence="7" type="ORF">PL92146100</name>
    <name evidence="16" type="ORF">PL9214640092</name>
    <name evidence="17" type="ORF">PL9214650149</name>
    <name evidence="18" type="ORF">PL9214650185</name>
    <name evidence="19" type="ORF">PL9214650201</name>
    <name evidence="20" type="ORF">PL9214670228</name>
    <name evidence="21" type="ORF">PL9214670260</name>
    <name evidence="22" type="ORF">PL921480167</name>
    <name evidence="23" type="ORF">PL921480255</name>
</gene>
<evidence type="ECO:0000313" key="15">
    <source>
        <dbReference type="EMBL" id="CUR33716.1"/>
    </source>
</evidence>
<evidence type="ECO:0000313" key="20">
    <source>
        <dbReference type="EMBL" id="CUR35602.1"/>
    </source>
</evidence>
<evidence type="ECO:0000313" key="17">
    <source>
        <dbReference type="EMBL" id="CUR34710.1"/>
    </source>
</evidence>
<evidence type="ECO:0000313" key="14">
    <source>
        <dbReference type="EMBL" id="CUR33678.1"/>
    </source>
</evidence>